<evidence type="ECO:0000256" key="1">
    <source>
        <dbReference type="SAM" id="MobiDB-lite"/>
    </source>
</evidence>
<dbReference type="Proteomes" id="UP000198281">
    <property type="component" value="Unassembled WGS sequence"/>
</dbReference>
<feature type="region of interest" description="Disordered" evidence="1">
    <location>
        <begin position="269"/>
        <end position="313"/>
    </location>
</feature>
<accession>A0A239KT21</accession>
<organism evidence="2 3">
    <name type="scientific">Edaphosphingomonas laterariae</name>
    <dbReference type="NCBI Taxonomy" id="861865"/>
    <lineage>
        <taxon>Bacteria</taxon>
        <taxon>Pseudomonadati</taxon>
        <taxon>Pseudomonadota</taxon>
        <taxon>Alphaproteobacteria</taxon>
        <taxon>Sphingomonadales</taxon>
        <taxon>Rhizorhabdaceae</taxon>
        <taxon>Edaphosphingomonas</taxon>
    </lineage>
</organism>
<dbReference type="InterPro" id="IPR036390">
    <property type="entry name" value="WH_DNA-bd_sf"/>
</dbReference>
<sequence length="313" mass="33050">MTVCTLGEATARALGALPTGFGPAGSGPAGSGGARSGGRPRPARSGAPHRTGAPVRRDSIEEGTFEEAFFAVPAKGEPDRLLRLARTALDAGRRLKRAARAEGRALSASERAMAALTAGAVRVYEEIVTLARLNRGRVFPSYDWLAAATALGRATVARALIALEAAGFLVRQRRFRRIAGDGAGPRYEQTSNAYRPTLPARLLGHLPRWLRPAPLPDDAVQRAAERAEEQAAMLERLSSEDLARATTGGALGRVLARLGAALDARSDACSDAQRAKERESQNHPEPLLKSNGKAPMALALSANKSRPDGPSRC</sequence>
<reference evidence="3" key="1">
    <citation type="submission" date="2017-06" db="EMBL/GenBank/DDBJ databases">
        <authorList>
            <person name="Varghese N."/>
            <person name="Submissions S."/>
        </authorList>
    </citation>
    <scope>NUCLEOTIDE SEQUENCE [LARGE SCALE GENOMIC DNA]</scope>
    <source>
        <strain evidence="3">LNB2</strain>
    </source>
</reference>
<feature type="compositionally biased region" description="Gly residues" evidence="1">
    <location>
        <begin position="22"/>
        <end position="36"/>
    </location>
</feature>
<protein>
    <submittedName>
        <fullName evidence="2">Helix-turn-helix domain-containing protein</fullName>
    </submittedName>
</protein>
<feature type="compositionally biased region" description="Basic and acidic residues" evidence="1">
    <location>
        <begin position="269"/>
        <end position="282"/>
    </location>
</feature>
<evidence type="ECO:0000313" key="2">
    <source>
        <dbReference type="EMBL" id="SNT21195.1"/>
    </source>
</evidence>
<gene>
    <name evidence="2" type="ORF">SAMN06295912_1606</name>
</gene>
<keyword evidence="3" id="KW-1185">Reference proteome</keyword>
<dbReference type="AlphaFoldDB" id="A0A239KT21"/>
<proteinExistence type="predicted"/>
<dbReference type="EMBL" id="FZOS01000060">
    <property type="protein sequence ID" value="SNT21195.1"/>
    <property type="molecule type" value="Genomic_DNA"/>
</dbReference>
<feature type="region of interest" description="Disordered" evidence="1">
    <location>
        <begin position="16"/>
        <end position="58"/>
    </location>
</feature>
<dbReference type="SUPFAM" id="SSF46785">
    <property type="entry name" value="Winged helix' DNA-binding domain"/>
    <property type="match status" value="1"/>
</dbReference>
<feature type="compositionally biased region" description="Low complexity" evidence="1">
    <location>
        <begin position="37"/>
        <end position="48"/>
    </location>
</feature>
<dbReference type="OrthoDB" id="7467461at2"/>
<evidence type="ECO:0000313" key="3">
    <source>
        <dbReference type="Proteomes" id="UP000198281"/>
    </source>
</evidence>
<name>A0A239KT21_9SPHN</name>